<feature type="compositionally biased region" description="Low complexity" evidence="1">
    <location>
        <begin position="21"/>
        <end position="45"/>
    </location>
</feature>
<dbReference type="AlphaFoldDB" id="A0A4P9WPJ5"/>
<dbReference type="InterPro" id="IPR002372">
    <property type="entry name" value="PQQ_rpt_dom"/>
</dbReference>
<evidence type="ECO:0000313" key="3">
    <source>
        <dbReference type="EMBL" id="RKO94053.1"/>
    </source>
</evidence>
<dbReference type="InterPro" id="IPR011047">
    <property type="entry name" value="Quinoprotein_ADH-like_sf"/>
</dbReference>
<feature type="region of interest" description="Disordered" evidence="1">
    <location>
        <begin position="1"/>
        <end position="47"/>
    </location>
</feature>
<keyword evidence="4" id="KW-1185">Reference proteome</keyword>
<feature type="domain" description="Pyrrolo-quinoline quinone repeat" evidence="2">
    <location>
        <begin position="146"/>
        <end position="260"/>
    </location>
</feature>
<reference evidence="4" key="1">
    <citation type="journal article" date="2018" name="Nat. Microbiol.">
        <title>Leveraging single-cell genomics to expand the fungal tree of life.</title>
        <authorList>
            <person name="Ahrendt S.R."/>
            <person name="Quandt C.A."/>
            <person name="Ciobanu D."/>
            <person name="Clum A."/>
            <person name="Salamov A."/>
            <person name="Andreopoulos B."/>
            <person name="Cheng J.F."/>
            <person name="Woyke T."/>
            <person name="Pelin A."/>
            <person name="Henrissat B."/>
            <person name="Reynolds N.K."/>
            <person name="Benny G.L."/>
            <person name="Smith M.E."/>
            <person name="James T.Y."/>
            <person name="Grigoriev I.V."/>
        </authorList>
    </citation>
    <scope>NUCLEOTIDE SEQUENCE [LARGE SCALE GENOMIC DNA]</scope>
</reference>
<dbReference type="EMBL" id="KZ994028">
    <property type="protein sequence ID" value="RKO94053.1"/>
    <property type="molecule type" value="Genomic_DNA"/>
</dbReference>
<dbReference type="InterPro" id="IPR015943">
    <property type="entry name" value="WD40/YVTN_repeat-like_dom_sf"/>
</dbReference>
<proteinExistence type="predicted"/>
<dbReference type="Proteomes" id="UP000269721">
    <property type="component" value="Unassembled WGS sequence"/>
</dbReference>
<name>A0A4P9WPJ5_9FUNG</name>
<evidence type="ECO:0000313" key="4">
    <source>
        <dbReference type="Proteomes" id="UP000269721"/>
    </source>
</evidence>
<evidence type="ECO:0000256" key="1">
    <source>
        <dbReference type="SAM" id="MobiDB-lite"/>
    </source>
</evidence>
<dbReference type="Gene3D" id="2.130.10.10">
    <property type="entry name" value="YVTN repeat-like/Quinoprotein amine dehydrogenase"/>
    <property type="match status" value="1"/>
</dbReference>
<dbReference type="Pfam" id="PF13360">
    <property type="entry name" value="PQQ_2"/>
    <property type="match status" value="1"/>
</dbReference>
<organism evidence="3 4">
    <name type="scientific">Blyttiomyces helicus</name>
    <dbReference type="NCBI Taxonomy" id="388810"/>
    <lineage>
        <taxon>Eukaryota</taxon>
        <taxon>Fungi</taxon>
        <taxon>Fungi incertae sedis</taxon>
        <taxon>Chytridiomycota</taxon>
        <taxon>Chytridiomycota incertae sedis</taxon>
        <taxon>Chytridiomycetes</taxon>
        <taxon>Chytridiomycetes incertae sedis</taxon>
        <taxon>Blyttiomyces</taxon>
    </lineage>
</organism>
<gene>
    <name evidence="3" type="ORF">BDK51DRAFT_48688</name>
</gene>
<sequence length="303" mass="31520">MVSADPTAPTAPSALPPPYLPLDSTLPSPSLSPSSLTPNPSTSISQSNPQDLLFLATSGTVRAVSKHTGTHHWSHPLGTVTRLTQGLPSLLPSPSGTTLFCGFASHLLVLDTATGALKSTRKIDSAEHDVGLTYVSAGGGMTRRATMGTLTYVGSGMSVSAIEADTQRVVWSRCFDVAVEGEIETKIAAAPFMLYDDGVLYCGVLGSVAALDAMDGSQIWQRSFLPAMDGHSAPSGASHEVILATCATNDGFVYDVEDGQGDQPATHNFIAGTSGNLIVIDPQGKALHRMIFPKKGSATRNAP</sequence>
<dbReference type="SUPFAM" id="SSF50998">
    <property type="entry name" value="Quinoprotein alcohol dehydrogenase-like"/>
    <property type="match status" value="1"/>
</dbReference>
<accession>A0A4P9WPJ5</accession>
<evidence type="ECO:0000259" key="2">
    <source>
        <dbReference type="Pfam" id="PF13360"/>
    </source>
</evidence>
<feature type="compositionally biased region" description="Low complexity" evidence="1">
    <location>
        <begin position="1"/>
        <end position="13"/>
    </location>
</feature>
<protein>
    <recommendedName>
        <fullName evidence="2">Pyrrolo-quinoline quinone repeat domain-containing protein</fullName>
    </recommendedName>
</protein>